<dbReference type="PROSITE" id="PS51257">
    <property type="entry name" value="PROKAR_LIPOPROTEIN"/>
    <property type="match status" value="1"/>
</dbReference>
<feature type="signal peptide" evidence="1">
    <location>
        <begin position="1"/>
        <end position="20"/>
    </location>
</feature>
<evidence type="ECO:0000313" key="2">
    <source>
        <dbReference type="EMBL" id="AFK04451.1"/>
    </source>
</evidence>
<gene>
    <name evidence="2" type="ordered locus">Emtol_3322</name>
</gene>
<name>A0ABM5N4N4_EMTOG</name>
<keyword evidence="1" id="KW-0732">Signal</keyword>
<feature type="chain" id="PRO_5045672809" description="DUF4249 domain-containing protein" evidence="1">
    <location>
        <begin position="21"/>
        <end position="353"/>
    </location>
</feature>
<protein>
    <recommendedName>
        <fullName evidence="4">DUF4249 domain-containing protein</fullName>
    </recommendedName>
</protein>
<proteinExistence type="predicted"/>
<accession>A0ABM5N4N4</accession>
<dbReference type="Proteomes" id="UP000002875">
    <property type="component" value="Chromosome"/>
</dbReference>
<dbReference type="EMBL" id="CP002961">
    <property type="protein sequence ID" value="AFK04451.1"/>
    <property type="molecule type" value="Genomic_DNA"/>
</dbReference>
<evidence type="ECO:0008006" key="4">
    <source>
        <dbReference type="Google" id="ProtNLM"/>
    </source>
</evidence>
<organism evidence="2 3">
    <name type="scientific">Emticicia oligotrophica (strain DSM 17448 / CIP 109782 / MTCC 6937 / GPTSA100-15)</name>
    <dbReference type="NCBI Taxonomy" id="929562"/>
    <lineage>
        <taxon>Bacteria</taxon>
        <taxon>Pseudomonadati</taxon>
        <taxon>Bacteroidota</taxon>
        <taxon>Cytophagia</taxon>
        <taxon>Cytophagales</taxon>
        <taxon>Leadbetterellaceae</taxon>
        <taxon>Emticicia</taxon>
    </lineage>
</organism>
<keyword evidence="3" id="KW-1185">Reference proteome</keyword>
<dbReference type="Pfam" id="PF14054">
    <property type="entry name" value="DUF4249"/>
    <property type="match status" value="1"/>
</dbReference>
<evidence type="ECO:0000256" key="1">
    <source>
        <dbReference type="SAM" id="SignalP"/>
    </source>
</evidence>
<sequence length="353" mass="40130">MKKNLTLLTLACLFGLVACIDEFDPKLQGGKPKIVFEGTLTNLPGPYFFQLSYSAGYNSKESVFDKFVNAAKVWITDGESRVDLTDLNKGQFSTPENFRGKIGKTYQLHIQLSDGTTYESEPEKMKMTPPIEKIYSEFKLTTTPFPKYRGNFNIYVDVKDPDSQGDYYRWKWVHYERASYCSQYTVTGDRPTIVYQKCCTDCWNATSCLGCIVLASDNLINGNMLKRQLIGQIPFDNITGYYMLIEQMSLSRNAYNFWRNVAQQSNNSGGIFDIAPASIRGNLKNINDNSDVILGYFQVSAVEQKAVYIQRNNTGILPFGLSFSGSNFNYDANCEICKESQYRTAKRPLNWVD</sequence>
<dbReference type="InterPro" id="IPR025345">
    <property type="entry name" value="DUF4249"/>
</dbReference>
<reference evidence="2 3" key="1">
    <citation type="submission" date="2011-07" db="EMBL/GenBank/DDBJ databases">
        <title>The complete genome of chromosome of Emticicia oligotrophica DSM 17448.</title>
        <authorList>
            <consortium name="US DOE Joint Genome Institute (JGI-PGF)"/>
            <person name="Lucas S."/>
            <person name="Han J."/>
            <person name="Lapidus A."/>
            <person name="Bruce D."/>
            <person name="Goodwin L."/>
            <person name="Pitluck S."/>
            <person name="Peters L."/>
            <person name="Kyrpides N."/>
            <person name="Mavromatis K."/>
            <person name="Ivanova N."/>
            <person name="Ovchinnikova G."/>
            <person name="Teshima H."/>
            <person name="Detter J.C."/>
            <person name="Tapia R."/>
            <person name="Han C."/>
            <person name="Land M."/>
            <person name="Hauser L."/>
            <person name="Markowitz V."/>
            <person name="Cheng J.-F."/>
            <person name="Hugenholtz P."/>
            <person name="Woyke T."/>
            <person name="Wu D."/>
            <person name="Tindall B."/>
            <person name="Pomrenke H."/>
            <person name="Brambilla E."/>
            <person name="Klenk H.-P."/>
            <person name="Eisen J.A."/>
        </authorList>
    </citation>
    <scope>NUCLEOTIDE SEQUENCE [LARGE SCALE GENOMIC DNA]</scope>
    <source>
        <strain evidence="2 3">DSM 17448</strain>
    </source>
</reference>
<dbReference type="RefSeq" id="WP_015030145.1">
    <property type="nucleotide sequence ID" value="NC_018748.1"/>
</dbReference>
<evidence type="ECO:0000313" key="3">
    <source>
        <dbReference type="Proteomes" id="UP000002875"/>
    </source>
</evidence>